<keyword evidence="3" id="KW-1185">Reference proteome</keyword>
<name>A0AAN7YWY7_9MYCE</name>
<accession>A0AAN7YWY7</accession>
<protein>
    <recommendedName>
        <fullName evidence="1">Thioredoxin domain-containing protein</fullName>
    </recommendedName>
</protein>
<sequence>MSENNTNNGLDEDFDDDDELSKIREQRIKQLKEESKLKQQFLSTHGELKEIDEQDFLKEVTGTDNVVVHFYHSDFQRCKILDKSLDILAKTHLGTKFLKINAEKAQFFTGKLGVRVLPTLVFFSNGIAVDRCVGFDEFGGSDSFKIEQLAMRISKAGVLDFKHTTGLKIISKQDAKNNKFKEDD</sequence>
<dbReference type="Proteomes" id="UP001344447">
    <property type="component" value="Unassembled WGS sequence"/>
</dbReference>
<dbReference type="PANTHER" id="PTHR21148">
    <property type="entry name" value="THIOREDOXIN DOMAIN-CONTAINING PROTEIN 9"/>
    <property type="match status" value="1"/>
</dbReference>
<organism evidence="2 3">
    <name type="scientific">Dictyostelium firmibasis</name>
    <dbReference type="NCBI Taxonomy" id="79012"/>
    <lineage>
        <taxon>Eukaryota</taxon>
        <taxon>Amoebozoa</taxon>
        <taxon>Evosea</taxon>
        <taxon>Eumycetozoa</taxon>
        <taxon>Dictyostelia</taxon>
        <taxon>Dictyosteliales</taxon>
        <taxon>Dictyosteliaceae</taxon>
        <taxon>Dictyostelium</taxon>
    </lineage>
</organism>
<dbReference type="InterPro" id="IPR013766">
    <property type="entry name" value="Thioredoxin_domain"/>
</dbReference>
<reference evidence="2 3" key="1">
    <citation type="submission" date="2023-11" db="EMBL/GenBank/DDBJ databases">
        <title>Dfirmibasis_genome.</title>
        <authorList>
            <person name="Edelbroek B."/>
            <person name="Kjellin J."/>
            <person name="Jerlstrom-Hultqvist J."/>
            <person name="Soderbom F."/>
        </authorList>
    </citation>
    <scope>NUCLEOTIDE SEQUENCE [LARGE SCALE GENOMIC DNA]</scope>
    <source>
        <strain evidence="2 3">TNS-C-14</strain>
    </source>
</reference>
<gene>
    <name evidence="2" type="ORF">RB653_003374</name>
</gene>
<dbReference type="EMBL" id="JAVFKY010000001">
    <property type="protein sequence ID" value="KAK5581796.1"/>
    <property type="molecule type" value="Genomic_DNA"/>
</dbReference>
<dbReference type="InterPro" id="IPR036249">
    <property type="entry name" value="Thioredoxin-like_sf"/>
</dbReference>
<feature type="domain" description="Thioredoxin" evidence="1">
    <location>
        <begin position="49"/>
        <end position="135"/>
    </location>
</feature>
<comment type="caution">
    <text evidence="2">The sequence shown here is derived from an EMBL/GenBank/DDBJ whole genome shotgun (WGS) entry which is preliminary data.</text>
</comment>
<dbReference type="AlphaFoldDB" id="A0AAN7YWY7"/>
<dbReference type="Gene3D" id="3.40.30.10">
    <property type="entry name" value="Glutaredoxin"/>
    <property type="match status" value="1"/>
</dbReference>
<proteinExistence type="predicted"/>
<dbReference type="Pfam" id="PF00085">
    <property type="entry name" value="Thioredoxin"/>
    <property type="match status" value="1"/>
</dbReference>
<evidence type="ECO:0000313" key="3">
    <source>
        <dbReference type="Proteomes" id="UP001344447"/>
    </source>
</evidence>
<evidence type="ECO:0000313" key="2">
    <source>
        <dbReference type="EMBL" id="KAK5581796.1"/>
    </source>
</evidence>
<dbReference type="CDD" id="cd02989">
    <property type="entry name" value="Phd_like_TxnDC9"/>
    <property type="match status" value="1"/>
</dbReference>
<evidence type="ECO:0000259" key="1">
    <source>
        <dbReference type="Pfam" id="PF00085"/>
    </source>
</evidence>
<dbReference type="SUPFAM" id="SSF52833">
    <property type="entry name" value="Thioredoxin-like"/>
    <property type="match status" value="1"/>
</dbReference>